<feature type="compositionally biased region" description="Low complexity" evidence="1">
    <location>
        <begin position="67"/>
        <end position="82"/>
    </location>
</feature>
<organism evidence="2 3">
    <name type="scientific">Rothia kristinae</name>
    <dbReference type="NCBI Taxonomy" id="37923"/>
    <lineage>
        <taxon>Bacteria</taxon>
        <taxon>Bacillati</taxon>
        <taxon>Actinomycetota</taxon>
        <taxon>Actinomycetes</taxon>
        <taxon>Micrococcales</taxon>
        <taxon>Micrococcaceae</taxon>
        <taxon>Rothia</taxon>
    </lineage>
</organism>
<evidence type="ECO:0000313" key="3">
    <source>
        <dbReference type="Proteomes" id="UP000595221"/>
    </source>
</evidence>
<name>A0A7T4MV63_9MICC</name>
<accession>A0A7T4MV63</accession>
<evidence type="ECO:0000256" key="1">
    <source>
        <dbReference type="SAM" id="MobiDB-lite"/>
    </source>
</evidence>
<feature type="compositionally biased region" description="Polar residues" evidence="1">
    <location>
        <begin position="46"/>
        <end position="63"/>
    </location>
</feature>
<proteinExistence type="predicted"/>
<dbReference type="RefSeq" id="WP_198490984.1">
    <property type="nucleotide sequence ID" value="NZ_CP066078.1"/>
</dbReference>
<dbReference type="Proteomes" id="UP000595221">
    <property type="component" value="Chromosome"/>
</dbReference>
<dbReference type="AlphaFoldDB" id="A0A7T4MV63"/>
<dbReference type="EMBL" id="CP066078">
    <property type="protein sequence ID" value="QQC60220.1"/>
    <property type="molecule type" value="Genomic_DNA"/>
</dbReference>
<gene>
    <name evidence="2" type="ORF">I6H58_04670</name>
</gene>
<reference evidence="2 3" key="1">
    <citation type="submission" date="2020-12" db="EMBL/GenBank/DDBJ databases">
        <title>FDA dAtabase for Regulatory Grade micrObial Sequences (FDA-ARGOS): Supporting development and validation of Infectious Disease Dx tests.</title>
        <authorList>
            <person name="Sproer C."/>
            <person name="Gronow S."/>
            <person name="Severitt S."/>
            <person name="Schroder I."/>
            <person name="Tallon L."/>
            <person name="Sadzewicz L."/>
            <person name="Zhao X."/>
            <person name="Boylan J."/>
            <person name="Ott S."/>
            <person name="Bowen H."/>
            <person name="Vavikolanu K."/>
            <person name="Mehta A."/>
            <person name="Aluvathingal J."/>
            <person name="Nadendla S."/>
            <person name="Lowell S."/>
            <person name="Myers T."/>
            <person name="Yan Y."/>
            <person name="Sichtig H."/>
        </authorList>
    </citation>
    <scope>NUCLEOTIDE SEQUENCE [LARGE SCALE GENOMIC DNA]</scope>
    <source>
        <strain evidence="2 3">FDAARGOS_1001</strain>
    </source>
</reference>
<feature type="compositionally biased region" description="Basic and acidic residues" evidence="1">
    <location>
        <begin position="17"/>
        <end position="28"/>
    </location>
</feature>
<feature type="region of interest" description="Disordered" evidence="1">
    <location>
        <begin position="17"/>
        <end position="82"/>
    </location>
</feature>
<sequence length="82" mass="9399">MPRTEVLRELTEEIRRLPADAKHREDLNTGRGRPSTYQQRFERRSLSSTKARQQAETQSTRPNLYSPGRKGPQAGPGPQRGR</sequence>
<evidence type="ECO:0000313" key="2">
    <source>
        <dbReference type="EMBL" id="QQC60220.1"/>
    </source>
</evidence>
<protein>
    <submittedName>
        <fullName evidence="2">Uncharacterized protein</fullName>
    </submittedName>
</protein>